<dbReference type="InterPro" id="IPR018955">
    <property type="entry name" value="BCDHK/PDK_N"/>
</dbReference>
<dbReference type="InterPro" id="IPR039028">
    <property type="entry name" value="BCKD/PDK"/>
</dbReference>
<dbReference type="Proteomes" id="UP000678499">
    <property type="component" value="Unassembled WGS sequence"/>
</dbReference>
<dbReference type="Pfam" id="PF10436">
    <property type="entry name" value="BCDHK_Adom3"/>
    <property type="match status" value="1"/>
</dbReference>
<dbReference type="Pfam" id="PF02518">
    <property type="entry name" value="HATPase_c"/>
    <property type="match status" value="1"/>
</dbReference>
<gene>
    <name evidence="10" type="ORF">NMOB1V02_LOCUS1568</name>
</gene>
<evidence type="ECO:0000259" key="9">
    <source>
        <dbReference type="SMART" id="SM00387"/>
    </source>
</evidence>
<dbReference type="InterPro" id="IPR036784">
    <property type="entry name" value="AK/P_DHK_N_sf"/>
</dbReference>
<dbReference type="GO" id="GO:0005524">
    <property type="term" value="F:ATP binding"/>
    <property type="evidence" value="ECO:0007669"/>
    <property type="project" value="UniProtKB-UniRule"/>
</dbReference>
<keyword evidence="11" id="KW-1185">Reference proteome</keyword>
<dbReference type="InterPro" id="IPR036890">
    <property type="entry name" value="HATPase_C_sf"/>
</dbReference>
<comment type="subcellular location">
    <subcellularLocation>
        <location evidence="8">Mitochondrion matrix</location>
    </subcellularLocation>
</comment>
<keyword evidence="4 8" id="KW-0418">Kinase</keyword>
<comment type="similarity">
    <text evidence="1 8">Belongs to the PDK/BCKDK protein kinase family.</text>
</comment>
<sequence length="424" mass="47769">MRLNPVFCAKSIGRMLEYYSQFNPSPLSIKQFIDFGLNATERTSFNFLRQELPVRLANIMAEIHLLPEYLLSMPSSKMVHGWYERSFLEILDFQKSDSNDPAVLNTFVETLIKIRNRHSSVVETMAQGVIELKESRDVDAVTENSIQYFLDRFYMSRISIRMLINQHTLLFGGELNGGQSNIGSIDTKCNLVHVIHDAFENARFLCEQYYLASPDLIIRGVDGNEPTQLHLVYVPSHLYHIFFELFKNSLRAVVEHLGSGESYLIFEYFTPVLYLDVYLSCSSVGTTEFPPIEVRISVGKEDICIMVSDLGGGIPRSSSDLLFAYTYSTAPQPSPSGSGSAPLAGYGYGLPLSRLYARYFRGDLLVTSMEGYGTNALVYLKALTSEANELLPIFNKASSKNYEGSVQTSDWSVPGQFSTNLRYF</sequence>
<dbReference type="EMBL" id="CAJPEX010000161">
    <property type="protein sequence ID" value="CAG0913847.1"/>
    <property type="molecule type" value="Genomic_DNA"/>
</dbReference>
<evidence type="ECO:0000313" key="10">
    <source>
        <dbReference type="EMBL" id="CAD7273695.1"/>
    </source>
</evidence>
<feature type="domain" description="Histidine kinase/HSP90-like ATPase" evidence="9">
    <location>
        <begin position="233"/>
        <end position="384"/>
    </location>
</feature>
<dbReference type="CDD" id="cd16929">
    <property type="entry name" value="HATPase_PDK-like"/>
    <property type="match status" value="1"/>
</dbReference>
<proteinExistence type="inferred from homology"/>
<protein>
    <recommendedName>
        <fullName evidence="8">Protein-serine/threonine kinase</fullName>
        <ecNumber evidence="8">2.7.11.-</ecNumber>
    </recommendedName>
</protein>
<evidence type="ECO:0000313" key="11">
    <source>
        <dbReference type="Proteomes" id="UP000678499"/>
    </source>
</evidence>
<keyword evidence="2 8" id="KW-0808">Transferase</keyword>
<dbReference type="GO" id="GO:0005759">
    <property type="term" value="C:mitochondrial matrix"/>
    <property type="evidence" value="ECO:0007669"/>
    <property type="project" value="UniProtKB-SubCell"/>
</dbReference>
<dbReference type="AlphaFoldDB" id="A0A7R9BGQ5"/>
<accession>A0A7R9BGQ5</accession>
<evidence type="ECO:0000256" key="1">
    <source>
        <dbReference type="ARBA" id="ARBA00006155"/>
    </source>
</evidence>
<dbReference type="OrthoDB" id="241648at2759"/>
<dbReference type="EC" id="2.7.11.-" evidence="8"/>
<dbReference type="InterPro" id="IPR003594">
    <property type="entry name" value="HATPase_dom"/>
</dbReference>
<dbReference type="SUPFAM" id="SSF55874">
    <property type="entry name" value="ATPase domain of HSP90 chaperone/DNA topoisomerase II/histidine kinase"/>
    <property type="match status" value="1"/>
</dbReference>
<evidence type="ECO:0000256" key="7">
    <source>
        <dbReference type="ARBA" id="ARBA00048201"/>
    </source>
</evidence>
<keyword evidence="6 8" id="KW-0496">Mitochondrion</keyword>
<evidence type="ECO:0000256" key="4">
    <source>
        <dbReference type="ARBA" id="ARBA00022777"/>
    </source>
</evidence>
<dbReference type="SMART" id="SM00387">
    <property type="entry name" value="HATPase_c"/>
    <property type="match status" value="1"/>
</dbReference>
<name>A0A7R9BGQ5_9CRUS</name>
<dbReference type="GO" id="GO:0010906">
    <property type="term" value="P:regulation of glucose metabolic process"/>
    <property type="evidence" value="ECO:0007669"/>
    <property type="project" value="TreeGrafter"/>
</dbReference>
<evidence type="ECO:0000256" key="5">
    <source>
        <dbReference type="ARBA" id="ARBA00022840"/>
    </source>
</evidence>
<keyword evidence="5 8" id="KW-0067">ATP-binding</keyword>
<comment type="catalytic activity">
    <reaction evidence="7">
        <text>L-seryl-[pyruvate dehydrogenase E1 alpha subunit] + ATP = O-phospho-L-seryl-[pyruvate dehydrogenase E1 alpha subunit] + ADP + H(+)</text>
        <dbReference type="Rhea" id="RHEA:23052"/>
        <dbReference type="Rhea" id="RHEA-COMP:13689"/>
        <dbReference type="Rhea" id="RHEA-COMP:13690"/>
        <dbReference type="ChEBI" id="CHEBI:15378"/>
        <dbReference type="ChEBI" id="CHEBI:29999"/>
        <dbReference type="ChEBI" id="CHEBI:30616"/>
        <dbReference type="ChEBI" id="CHEBI:83421"/>
        <dbReference type="ChEBI" id="CHEBI:456216"/>
        <dbReference type="EC" id="2.7.11.2"/>
    </reaction>
</comment>
<reference evidence="10" key="1">
    <citation type="submission" date="2020-11" db="EMBL/GenBank/DDBJ databases">
        <authorList>
            <person name="Tran Van P."/>
        </authorList>
    </citation>
    <scope>NUCLEOTIDE SEQUENCE</scope>
</reference>
<evidence type="ECO:0000256" key="2">
    <source>
        <dbReference type="ARBA" id="ARBA00022679"/>
    </source>
</evidence>
<dbReference type="Gene3D" id="1.20.140.20">
    <property type="entry name" value="Alpha-ketoacid/pyruvate dehydrogenase kinase, N-terminal domain"/>
    <property type="match status" value="1"/>
</dbReference>
<dbReference type="PANTHER" id="PTHR11947:SF3">
    <property type="entry name" value="[PYRUVATE DEHYDROGENASE (ACETYL-TRANSFERRING)] KINASE, MITOCHONDRIAL"/>
    <property type="match status" value="1"/>
</dbReference>
<dbReference type="SUPFAM" id="SSF69012">
    <property type="entry name" value="alpha-ketoacid dehydrogenase kinase, N-terminal domain"/>
    <property type="match status" value="1"/>
</dbReference>
<dbReference type="EMBL" id="OA882198">
    <property type="protein sequence ID" value="CAD7273695.1"/>
    <property type="molecule type" value="Genomic_DNA"/>
</dbReference>
<dbReference type="PANTHER" id="PTHR11947">
    <property type="entry name" value="PYRUVATE DEHYDROGENASE KINASE"/>
    <property type="match status" value="1"/>
</dbReference>
<evidence type="ECO:0000256" key="3">
    <source>
        <dbReference type="ARBA" id="ARBA00022741"/>
    </source>
</evidence>
<evidence type="ECO:0000256" key="6">
    <source>
        <dbReference type="ARBA" id="ARBA00023128"/>
    </source>
</evidence>
<dbReference type="GO" id="GO:0004740">
    <property type="term" value="F:pyruvate dehydrogenase (acetyl-transferring) kinase activity"/>
    <property type="evidence" value="ECO:0007669"/>
    <property type="project" value="UniProtKB-EC"/>
</dbReference>
<organism evidence="10">
    <name type="scientific">Notodromas monacha</name>
    <dbReference type="NCBI Taxonomy" id="399045"/>
    <lineage>
        <taxon>Eukaryota</taxon>
        <taxon>Metazoa</taxon>
        <taxon>Ecdysozoa</taxon>
        <taxon>Arthropoda</taxon>
        <taxon>Crustacea</taxon>
        <taxon>Oligostraca</taxon>
        <taxon>Ostracoda</taxon>
        <taxon>Podocopa</taxon>
        <taxon>Podocopida</taxon>
        <taxon>Cypridocopina</taxon>
        <taxon>Cypridoidea</taxon>
        <taxon>Cyprididae</taxon>
        <taxon>Notodromas</taxon>
    </lineage>
</organism>
<keyword evidence="3 8" id="KW-0547">Nucleotide-binding</keyword>
<dbReference type="Gene3D" id="3.30.565.10">
    <property type="entry name" value="Histidine kinase-like ATPase, C-terminal domain"/>
    <property type="match status" value="1"/>
</dbReference>
<evidence type="ECO:0000256" key="8">
    <source>
        <dbReference type="RuleBase" id="RU366032"/>
    </source>
</evidence>